<name>A0A2H0YXF4_9BACT</name>
<evidence type="ECO:0000256" key="2">
    <source>
        <dbReference type="SAM" id="Phobius"/>
    </source>
</evidence>
<dbReference type="AlphaFoldDB" id="A0A2H0YXF4"/>
<keyword evidence="2" id="KW-0472">Membrane</keyword>
<keyword evidence="1" id="KW-0488">Methylation</keyword>
<dbReference type="InterPro" id="IPR012902">
    <property type="entry name" value="N_methyl_site"/>
</dbReference>
<evidence type="ECO:0000313" key="3">
    <source>
        <dbReference type="EMBL" id="PIS43178.1"/>
    </source>
</evidence>
<sequence length="196" mass="22393">MLHLVDNMKYARGFTLIELLVVIAIIGLLSSIVLVNVHTAQMKARDDRRMMDLEQIRNALELYYNDNGYYPGAGATLSWDCECYSYSSDIRDDTWDIFALIMKPYIQTLPKDPLNTGCVPWGGDGCYSYAYSFVGKSISPNNPYGVIQYDLTAQLEDPNSPYRCTIKDYRFFFDNISWCPSGDATYRGRIYEASLQ</sequence>
<accession>A0A2H0YXF4</accession>
<dbReference type="EMBL" id="PEXT01000057">
    <property type="protein sequence ID" value="PIS43178.1"/>
    <property type="molecule type" value="Genomic_DNA"/>
</dbReference>
<dbReference type="PANTHER" id="PTHR30093">
    <property type="entry name" value="GENERAL SECRETION PATHWAY PROTEIN G"/>
    <property type="match status" value="1"/>
</dbReference>
<reference evidence="4" key="1">
    <citation type="submission" date="2017-09" db="EMBL/GenBank/DDBJ databases">
        <title>Depth-based differentiation of microbial function through sediment-hosted aquifers and enrichment of novel symbionts in the deep terrestrial subsurface.</title>
        <authorList>
            <person name="Probst A.J."/>
            <person name="Ladd B."/>
            <person name="Jarett J.K."/>
            <person name="Geller-Mcgrath D.E."/>
            <person name="Sieber C.M.K."/>
            <person name="Emerson J.B."/>
            <person name="Anantharaman K."/>
            <person name="Thomas B.C."/>
            <person name="Malmstrom R."/>
            <person name="Stieglmeier M."/>
            <person name="Klingl A."/>
            <person name="Woyke T."/>
            <person name="Ryan C.M."/>
            <person name="Banfield J.F."/>
        </authorList>
    </citation>
    <scope>NUCLEOTIDE SEQUENCE [LARGE SCALE GENOMIC DNA]</scope>
</reference>
<dbReference type="PRINTS" id="PR00813">
    <property type="entry name" value="BCTERIALGSPG"/>
</dbReference>
<dbReference type="InterPro" id="IPR000983">
    <property type="entry name" value="Bac_GSPG_pilin"/>
</dbReference>
<dbReference type="GO" id="GO:0015627">
    <property type="term" value="C:type II protein secretion system complex"/>
    <property type="evidence" value="ECO:0007669"/>
    <property type="project" value="InterPro"/>
</dbReference>
<evidence type="ECO:0000313" key="4">
    <source>
        <dbReference type="Proteomes" id="UP000228687"/>
    </source>
</evidence>
<evidence type="ECO:0008006" key="5">
    <source>
        <dbReference type="Google" id="ProtNLM"/>
    </source>
</evidence>
<dbReference type="PROSITE" id="PS00409">
    <property type="entry name" value="PROKAR_NTER_METHYL"/>
    <property type="match status" value="1"/>
</dbReference>
<comment type="caution">
    <text evidence="3">The sequence shown here is derived from an EMBL/GenBank/DDBJ whole genome shotgun (WGS) entry which is preliminary data.</text>
</comment>
<dbReference type="Pfam" id="PF07963">
    <property type="entry name" value="N_methyl"/>
    <property type="match status" value="1"/>
</dbReference>
<proteinExistence type="predicted"/>
<keyword evidence="2" id="KW-0812">Transmembrane</keyword>
<protein>
    <recommendedName>
        <fullName evidence="5">Type II secretion system protein GspG C-terminal domain-containing protein</fullName>
    </recommendedName>
</protein>
<dbReference type="Proteomes" id="UP000228687">
    <property type="component" value="Unassembled WGS sequence"/>
</dbReference>
<feature type="transmembrane region" description="Helical" evidence="2">
    <location>
        <begin position="20"/>
        <end position="40"/>
    </location>
</feature>
<dbReference type="GO" id="GO:0015628">
    <property type="term" value="P:protein secretion by the type II secretion system"/>
    <property type="evidence" value="ECO:0007669"/>
    <property type="project" value="InterPro"/>
</dbReference>
<organism evidence="3 4">
    <name type="scientific">Candidatus Kaiserbacteria bacterium CG08_land_8_20_14_0_20_50_21</name>
    <dbReference type="NCBI Taxonomy" id="1974604"/>
    <lineage>
        <taxon>Bacteria</taxon>
        <taxon>Candidatus Kaiseribacteriota</taxon>
    </lineage>
</organism>
<gene>
    <name evidence="3" type="ORF">COT23_02720</name>
</gene>
<dbReference type="InterPro" id="IPR045584">
    <property type="entry name" value="Pilin-like"/>
</dbReference>
<dbReference type="NCBIfam" id="TIGR02532">
    <property type="entry name" value="IV_pilin_GFxxxE"/>
    <property type="match status" value="1"/>
</dbReference>
<dbReference type="SUPFAM" id="SSF54523">
    <property type="entry name" value="Pili subunits"/>
    <property type="match status" value="1"/>
</dbReference>
<keyword evidence="2" id="KW-1133">Transmembrane helix</keyword>
<dbReference type="Gene3D" id="3.30.700.10">
    <property type="entry name" value="Glycoprotein, Type 4 Pilin"/>
    <property type="match status" value="1"/>
</dbReference>
<evidence type="ECO:0000256" key="1">
    <source>
        <dbReference type="ARBA" id="ARBA00022481"/>
    </source>
</evidence>